<dbReference type="AlphaFoldDB" id="A0A1L9SH63"/>
<name>A0A1L9SH63_9EURO</name>
<evidence type="ECO:0000313" key="2">
    <source>
        <dbReference type="Proteomes" id="UP000184188"/>
    </source>
</evidence>
<dbReference type="Proteomes" id="UP000184188">
    <property type="component" value="Unassembled WGS sequence"/>
</dbReference>
<organism evidence="1 2">
    <name type="scientific">Penicilliopsis zonata CBS 506.65</name>
    <dbReference type="NCBI Taxonomy" id="1073090"/>
    <lineage>
        <taxon>Eukaryota</taxon>
        <taxon>Fungi</taxon>
        <taxon>Dikarya</taxon>
        <taxon>Ascomycota</taxon>
        <taxon>Pezizomycotina</taxon>
        <taxon>Eurotiomycetes</taxon>
        <taxon>Eurotiomycetidae</taxon>
        <taxon>Eurotiales</taxon>
        <taxon>Aspergillaceae</taxon>
        <taxon>Penicilliopsis</taxon>
    </lineage>
</organism>
<accession>A0A1L9SH63</accession>
<protein>
    <submittedName>
        <fullName evidence="1">Uncharacterized protein</fullName>
    </submittedName>
</protein>
<dbReference type="OrthoDB" id="4358517at2759"/>
<reference evidence="2" key="1">
    <citation type="journal article" date="2017" name="Genome Biol.">
        <title>Comparative genomics reveals high biological diversity and specific adaptations in the industrially and medically important fungal genus Aspergillus.</title>
        <authorList>
            <person name="de Vries R.P."/>
            <person name="Riley R."/>
            <person name="Wiebenga A."/>
            <person name="Aguilar-Osorio G."/>
            <person name="Amillis S."/>
            <person name="Uchima C.A."/>
            <person name="Anderluh G."/>
            <person name="Asadollahi M."/>
            <person name="Askin M."/>
            <person name="Barry K."/>
            <person name="Battaglia E."/>
            <person name="Bayram O."/>
            <person name="Benocci T."/>
            <person name="Braus-Stromeyer S.A."/>
            <person name="Caldana C."/>
            <person name="Canovas D."/>
            <person name="Cerqueira G.C."/>
            <person name="Chen F."/>
            <person name="Chen W."/>
            <person name="Choi C."/>
            <person name="Clum A."/>
            <person name="Dos Santos R.A."/>
            <person name="Damasio A.R."/>
            <person name="Diallinas G."/>
            <person name="Emri T."/>
            <person name="Fekete E."/>
            <person name="Flipphi M."/>
            <person name="Freyberg S."/>
            <person name="Gallo A."/>
            <person name="Gournas C."/>
            <person name="Habgood R."/>
            <person name="Hainaut M."/>
            <person name="Harispe M.L."/>
            <person name="Henrissat B."/>
            <person name="Hilden K.S."/>
            <person name="Hope R."/>
            <person name="Hossain A."/>
            <person name="Karabika E."/>
            <person name="Karaffa L."/>
            <person name="Karanyi Z."/>
            <person name="Krasevec N."/>
            <person name="Kuo A."/>
            <person name="Kusch H."/>
            <person name="LaButti K."/>
            <person name="Lagendijk E.L."/>
            <person name="Lapidus A."/>
            <person name="Levasseur A."/>
            <person name="Lindquist E."/>
            <person name="Lipzen A."/>
            <person name="Logrieco A.F."/>
            <person name="MacCabe A."/>
            <person name="Maekelae M.R."/>
            <person name="Malavazi I."/>
            <person name="Melin P."/>
            <person name="Meyer V."/>
            <person name="Mielnichuk N."/>
            <person name="Miskei M."/>
            <person name="Molnar A.P."/>
            <person name="Mule G."/>
            <person name="Ngan C.Y."/>
            <person name="Orejas M."/>
            <person name="Orosz E."/>
            <person name="Ouedraogo J.P."/>
            <person name="Overkamp K.M."/>
            <person name="Park H.-S."/>
            <person name="Perrone G."/>
            <person name="Piumi F."/>
            <person name="Punt P.J."/>
            <person name="Ram A.F."/>
            <person name="Ramon A."/>
            <person name="Rauscher S."/>
            <person name="Record E."/>
            <person name="Riano-Pachon D.M."/>
            <person name="Robert V."/>
            <person name="Roehrig J."/>
            <person name="Ruller R."/>
            <person name="Salamov A."/>
            <person name="Salih N.S."/>
            <person name="Samson R.A."/>
            <person name="Sandor E."/>
            <person name="Sanguinetti M."/>
            <person name="Schuetze T."/>
            <person name="Sepcic K."/>
            <person name="Shelest E."/>
            <person name="Sherlock G."/>
            <person name="Sophianopoulou V."/>
            <person name="Squina F.M."/>
            <person name="Sun H."/>
            <person name="Susca A."/>
            <person name="Todd R.B."/>
            <person name="Tsang A."/>
            <person name="Unkles S.E."/>
            <person name="van de Wiele N."/>
            <person name="van Rossen-Uffink D."/>
            <person name="Oliveira J.V."/>
            <person name="Vesth T.C."/>
            <person name="Visser J."/>
            <person name="Yu J.-H."/>
            <person name="Zhou M."/>
            <person name="Andersen M.R."/>
            <person name="Archer D.B."/>
            <person name="Baker S.E."/>
            <person name="Benoit I."/>
            <person name="Brakhage A.A."/>
            <person name="Braus G.H."/>
            <person name="Fischer R."/>
            <person name="Frisvad J.C."/>
            <person name="Goldman G.H."/>
            <person name="Houbraken J."/>
            <person name="Oakley B."/>
            <person name="Pocsi I."/>
            <person name="Scazzocchio C."/>
            <person name="Seiboth B."/>
            <person name="vanKuyk P.A."/>
            <person name="Wortman J."/>
            <person name="Dyer P.S."/>
            <person name="Grigoriev I.V."/>
        </authorList>
    </citation>
    <scope>NUCLEOTIDE SEQUENCE [LARGE SCALE GENOMIC DNA]</scope>
    <source>
        <strain evidence="2">CBS 506.65</strain>
    </source>
</reference>
<gene>
    <name evidence="1" type="ORF">ASPZODRAFT_132606</name>
</gene>
<dbReference type="EMBL" id="KV878342">
    <property type="protein sequence ID" value="OJJ46542.1"/>
    <property type="molecule type" value="Genomic_DNA"/>
</dbReference>
<keyword evidence="2" id="KW-1185">Reference proteome</keyword>
<dbReference type="VEuPathDB" id="FungiDB:ASPZODRAFT_132606"/>
<sequence>MPLPCPRELWEPVSNTEWEKRYHEHIEQRKGKQGLTLRILVLLQQSPIHDDITALDAELSRWCKGVDDLSMLLWMGLGIKCEGI</sequence>
<dbReference type="GeneID" id="34609533"/>
<dbReference type="RefSeq" id="XP_022581052.1">
    <property type="nucleotide sequence ID" value="XM_022723068.1"/>
</dbReference>
<evidence type="ECO:0000313" key="1">
    <source>
        <dbReference type="EMBL" id="OJJ46542.1"/>
    </source>
</evidence>
<proteinExistence type="predicted"/>